<keyword evidence="2" id="KW-0645">Protease</keyword>
<evidence type="ECO:0000256" key="4">
    <source>
        <dbReference type="ARBA" id="ARBA00022801"/>
    </source>
</evidence>
<evidence type="ECO:0000259" key="8">
    <source>
        <dbReference type="Pfam" id="PF17766"/>
    </source>
</evidence>
<dbReference type="InterPro" id="IPR045051">
    <property type="entry name" value="SBT"/>
</dbReference>
<comment type="caution">
    <text evidence="9">The sequence shown here is derived from an EMBL/GenBank/DDBJ whole genome shotgun (WGS) entry which is preliminary data.</text>
</comment>
<dbReference type="EMBL" id="JAMYWD010000007">
    <property type="protein sequence ID" value="KAJ4966787.1"/>
    <property type="molecule type" value="Genomic_DNA"/>
</dbReference>
<sequence length="506" mass="55265">MEAIHGQLGIVDYSSPRDSVGHGTHVASIAAGKEVSSASLFGFASGTARGVAPKARIAMYKVFWLVEDGKKSTSSDILAAMDRAVQDGVDCLSLSIGLDPEEPYHKNIIALNAFNAMRKGVFVSAAAGNYGGFPSSVMNTAPWMTTVAAGTIDRVFTGKSFSKMGKIVVCHDNALLDLIGIGFQVKAMGGVGLLEVTKSEEDDDIPFIAIDLPGLLLNFKESMRIISYFNTTNNPTGRFFIEEPTVLGRERTPRVAPFSSKGPNPIVLEILKPDIVASGDNILAAWIPIKPVDVEDPRRAAFNILSGTSMSCPHVAAVAALLHSAHPTWSPAGIRSAMMTTSRILDNYDRPIVGKIDWKPESPLTFGAGHVNPERALDPGLIYDAGLNDYVNLLCSLNYTREQLQMFVQGPVSCVKGQPGDLNYPSSSETYTVTVINQKPEKVAILVQPTKLTFEKIYQKHTYEVKLESKFNGTSEEEETEFAYIVWESDMHFVRIPVVFMWRRVR</sequence>
<evidence type="ECO:0000256" key="3">
    <source>
        <dbReference type="ARBA" id="ARBA00022729"/>
    </source>
</evidence>
<dbReference type="InterPro" id="IPR000209">
    <property type="entry name" value="Peptidase_S8/S53_dom"/>
</dbReference>
<feature type="domain" description="Peptidase S8/S53" evidence="7">
    <location>
        <begin position="14"/>
        <end position="342"/>
    </location>
</feature>
<accession>A0A9Q0KAC4</accession>
<name>A0A9Q0KAC4_9MAGN</name>
<dbReference type="Proteomes" id="UP001141806">
    <property type="component" value="Unassembled WGS sequence"/>
</dbReference>
<comment type="similarity">
    <text evidence="1 6">Belongs to the peptidase S8 family.</text>
</comment>
<dbReference type="GO" id="GO:0006508">
    <property type="term" value="P:proteolysis"/>
    <property type="evidence" value="ECO:0007669"/>
    <property type="project" value="UniProtKB-KW"/>
</dbReference>
<dbReference type="CDD" id="cd02120">
    <property type="entry name" value="PA_subtilisin_like"/>
    <property type="match status" value="1"/>
</dbReference>
<dbReference type="InterPro" id="IPR036852">
    <property type="entry name" value="Peptidase_S8/S53_dom_sf"/>
</dbReference>
<proteinExistence type="inferred from homology"/>
<dbReference type="Gene3D" id="3.40.50.200">
    <property type="entry name" value="Peptidase S8/S53 domain"/>
    <property type="match status" value="2"/>
</dbReference>
<dbReference type="Pfam" id="PF17766">
    <property type="entry name" value="fn3_6"/>
    <property type="match status" value="1"/>
</dbReference>
<dbReference type="Pfam" id="PF00082">
    <property type="entry name" value="Peptidase_S8"/>
    <property type="match status" value="1"/>
</dbReference>
<evidence type="ECO:0000259" key="7">
    <source>
        <dbReference type="Pfam" id="PF00082"/>
    </source>
</evidence>
<evidence type="ECO:0000313" key="10">
    <source>
        <dbReference type="Proteomes" id="UP001141806"/>
    </source>
</evidence>
<dbReference type="OrthoDB" id="206201at2759"/>
<dbReference type="InterPro" id="IPR023828">
    <property type="entry name" value="Peptidase_S8_Ser-AS"/>
</dbReference>
<dbReference type="GO" id="GO:0004252">
    <property type="term" value="F:serine-type endopeptidase activity"/>
    <property type="evidence" value="ECO:0007669"/>
    <property type="project" value="InterPro"/>
</dbReference>
<reference evidence="9" key="1">
    <citation type="journal article" date="2023" name="Plant J.">
        <title>The genome of the king protea, Protea cynaroides.</title>
        <authorList>
            <person name="Chang J."/>
            <person name="Duong T.A."/>
            <person name="Schoeman C."/>
            <person name="Ma X."/>
            <person name="Roodt D."/>
            <person name="Barker N."/>
            <person name="Li Z."/>
            <person name="Van de Peer Y."/>
            <person name="Mizrachi E."/>
        </authorList>
    </citation>
    <scope>NUCLEOTIDE SEQUENCE</scope>
    <source>
        <tissue evidence="9">Young leaves</tissue>
    </source>
</reference>
<comment type="caution">
    <text evidence="6">Lacks conserved residue(s) required for the propagation of feature annotation.</text>
</comment>
<keyword evidence="10" id="KW-1185">Reference proteome</keyword>
<dbReference type="PRINTS" id="PR00723">
    <property type="entry name" value="SUBTILISIN"/>
</dbReference>
<dbReference type="InterPro" id="IPR022398">
    <property type="entry name" value="Peptidase_S8_His-AS"/>
</dbReference>
<gene>
    <name evidence="9" type="ORF">NE237_018636</name>
</gene>
<organism evidence="9 10">
    <name type="scientific">Protea cynaroides</name>
    <dbReference type="NCBI Taxonomy" id="273540"/>
    <lineage>
        <taxon>Eukaryota</taxon>
        <taxon>Viridiplantae</taxon>
        <taxon>Streptophyta</taxon>
        <taxon>Embryophyta</taxon>
        <taxon>Tracheophyta</taxon>
        <taxon>Spermatophyta</taxon>
        <taxon>Magnoliopsida</taxon>
        <taxon>Proteales</taxon>
        <taxon>Proteaceae</taxon>
        <taxon>Protea</taxon>
    </lineage>
</organism>
<evidence type="ECO:0000256" key="1">
    <source>
        <dbReference type="ARBA" id="ARBA00011073"/>
    </source>
</evidence>
<evidence type="ECO:0000313" key="9">
    <source>
        <dbReference type="EMBL" id="KAJ4966787.1"/>
    </source>
</evidence>
<dbReference type="PANTHER" id="PTHR10795">
    <property type="entry name" value="PROPROTEIN CONVERTASE SUBTILISIN/KEXIN"/>
    <property type="match status" value="1"/>
</dbReference>
<evidence type="ECO:0000256" key="2">
    <source>
        <dbReference type="ARBA" id="ARBA00022670"/>
    </source>
</evidence>
<dbReference type="PROSITE" id="PS00137">
    <property type="entry name" value="SUBTILASE_HIS"/>
    <property type="match status" value="1"/>
</dbReference>
<evidence type="ECO:0000256" key="5">
    <source>
        <dbReference type="ARBA" id="ARBA00022825"/>
    </source>
</evidence>
<keyword evidence="4" id="KW-0378">Hydrolase</keyword>
<keyword evidence="3" id="KW-0732">Signal</keyword>
<evidence type="ECO:0000256" key="6">
    <source>
        <dbReference type="PROSITE-ProRule" id="PRU01240"/>
    </source>
</evidence>
<dbReference type="Gene3D" id="2.60.40.2310">
    <property type="match status" value="1"/>
</dbReference>
<dbReference type="PROSITE" id="PS51892">
    <property type="entry name" value="SUBTILASE"/>
    <property type="match status" value="1"/>
</dbReference>
<dbReference type="AlphaFoldDB" id="A0A9Q0KAC4"/>
<dbReference type="SUPFAM" id="SSF52743">
    <property type="entry name" value="Subtilisin-like"/>
    <property type="match status" value="1"/>
</dbReference>
<dbReference type="InterPro" id="IPR015500">
    <property type="entry name" value="Peptidase_S8_subtilisin-rel"/>
</dbReference>
<dbReference type="PROSITE" id="PS00138">
    <property type="entry name" value="SUBTILASE_SER"/>
    <property type="match status" value="1"/>
</dbReference>
<protein>
    <submittedName>
        <fullName evidence="9">Uncharacterized protein</fullName>
    </submittedName>
</protein>
<dbReference type="InterPro" id="IPR041469">
    <property type="entry name" value="Subtilisin-like_FN3"/>
</dbReference>
<keyword evidence="5" id="KW-0720">Serine protease</keyword>
<feature type="domain" description="Subtilisin-like protease fibronectin type-III" evidence="8">
    <location>
        <begin position="426"/>
        <end position="499"/>
    </location>
</feature>